<dbReference type="SUPFAM" id="SSF56112">
    <property type="entry name" value="Protein kinase-like (PK-like)"/>
    <property type="match status" value="1"/>
</dbReference>
<dbReference type="GO" id="GO:0009653">
    <property type="term" value="P:anatomical structure morphogenesis"/>
    <property type="evidence" value="ECO:0007669"/>
    <property type="project" value="UniProtKB-ARBA"/>
</dbReference>
<comment type="cofactor">
    <cofactor evidence="1">
        <name>Mg(2+)</name>
        <dbReference type="ChEBI" id="CHEBI:18420"/>
    </cofactor>
</comment>
<dbReference type="CDD" id="cd21775">
    <property type="entry name" value="MobB_NDR-like"/>
    <property type="match status" value="1"/>
</dbReference>
<keyword evidence="9" id="KW-0479">Metal-binding</keyword>
<dbReference type="AlphaFoldDB" id="A0AA35XG09"/>
<dbReference type="CDD" id="cd05599">
    <property type="entry name" value="STKc_NDR_like"/>
    <property type="match status" value="1"/>
</dbReference>
<dbReference type="GO" id="GO:0045177">
    <property type="term" value="C:apical part of cell"/>
    <property type="evidence" value="ECO:0007669"/>
    <property type="project" value="UniProtKB-ARBA"/>
</dbReference>
<dbReference type="InterPro" id="IPR050839">
    <property type="entry name" value="Rho-assoc_Ser/Thr_Kinase"/>
</dbReference>
<dbReference type="InterPro" id="IPR008271">
    <property type="entry name" value="Ser/Thr_kinase_AS"/>
</dbReference>
<keyword evidence="6 17" id="KW-0723">Serine/threonine-protein kinase</keyword>
<dbReference type="Pfam" id="PF00069">
    <property type="entry name" value="Pkinase"/>
    <property type="match status" value="1"/>
</dbReference>
<evidence type="ECO:0000256" key="7">
    <source>
        <dbReference type="ARBA" id="ARBA00022553"/>
    </source>
</evidence>
<comment type="subcellular location">
    <subcellularLocation>
        <location evidence="2">Cytoplasm</location>
    </subcellularLocation>
</comment>
<evidence type="ECO:0000256" key="16">
    <source>
        <dbReference type="PROSITE-ProRule" id="PRU10141"/>
    </source>
</evidence>
<dbReference type="GO" id="GO:0046872">
    <property type="term" value="F:metal ion binding"/>
    <property type="evidence" value="ECO:0007669"/>
    <property type="project" value="UniProtKB-KW"/>
</dbReference>
<keyword evidence="13" id="KW-0460">Magnesium</keyword>
<keyword evidence="5" id="KW-0963">Cytoplasm</keyword>
<keyword evidence="8" id="KW-0808">Transferase</keyword>
<dbReference type="GO" id="GO:0048731">
    <property type="term" value="P:system development"/>
    <property type="evidence" value="ECO:0007669"/>
    <property type="project" value="UniProtKB-ARBA"/>
</dbReference>
<evidence type="ECO:0000259" key="18">
    <source>
        <dbReference type="PROSITE" id="PS50011"/>
    </source>
</evidence>
<dbReference type="GO" id="GO:0042308">
    <property type="term" value="P:negative regulation of protein import into nucleus"/>
    <property type="evidence" value="ECO:0007669"/>
    <property type="project" value="UniProtKB-ARBA"/>
</dbReference>
<dbReference type="InterPro" id="IPR011009">
    <property type="entry name" value="Kinase-like_dom_sf"/>
</dbReference>
<evidence type="ECO:0000256" key="12">
    <source>
        <dbReference type="ARBA" id="ARBA00022840"/>
    </source>
</evidence>
<dbReference type="PROSITE" id="PS00107">
    <property type="entry name" value="PROTEIN_KINASE_ATP"/>
    <property type="match status" value="1"/>
</dbReference>
<dbReference type="Gene3D" id="3.30.200.20">
    <property type="entry name" value="Phosphorylase Kinase, domain 1"/>
    <property type="match status" value="1"/>
</dbReference>
<dbReference type="Proteomes" id="UP001174909">
    <property type="component" value="Unassembled WGS sequence"/>
</dbReference>
<protein>
    <recommendedName>
        <fullName evidence="4">non-specific serine/threonine protein kinase</fullName>
        <ecNumber evidence="4">2.7.11.1</ecNumber>
    </recommendedName>
</protein>
<evidence type="ECO:0000256" key="5">
    <source>
        <dbReference type="ARBA" id="ARBA00022490"/>
    </source>
</evidence>
<dbReference type="Pfam" id="PF00433">
    <property type="entry name" value="Pkinase_C"/>
    <property type="match status" value="1"/>
</dbReference>
<keyword evidence="12 16" id="KW-0067">ATP-binding</keyword>
<dbReference type="GO" id="GO:0005737">
    <property type="term" value="C:cytoplasm"/>
    <property type="evidence" value="ECO:0007669"/>
    <property type="project" value="UniProtKB-SubCell"/>
</dbReference>
<dbReference type="GO" id="GO:0071944">
    <property type="term" value="C:cell periphery"/>
    <property type="evidence" value="ECO:0007669"/>
    <property type="project" value="UniProtKB-ARBA"/>
</dbReference>
<comment type="catalytic activity">
    <reaction evidence="14">
        <text>L-threonyl-[protein] + ATP = O-phospho-L-threonyl-[protein] + ADP + H(+)</text>
        <dbReference type="Rhea" id="RHEA:46608"/>
        <dbReference type="Rhea" id="RHEA-COMP:11060"/>
        <dbReference type="Rhea" id="RHEA-COMP:11605"/>
        <dbReference type="ChEBI" id="CHEBI:15378"/>
        <dbReference type="ChEBI" id="CHEBI:30013"/>
        <dbReference type="ChEBI" id="CHEBI:30616"/>
        <dbReference type="ChEBI" id="CHEBI:61977"/>
        <dbReference type="ChEBI" id="CHEBI:456216"/>
        <dbReference type="EC" id="2.7.11.1"/>
    </reaction>
</comment>
<dbReference type="FunFam" id="3.30.200.20:FF:000391">
    <property type="entry name" value="Large tumor suppressor kinase 1"/>
    <property type="match status" value="1"/>
</dbReference>
<accession>A0AA35XG09</accession>
<dbReference type="FunFam" id="1.10.510.10:FF:000086">
    <property type="entry name" value="Non-specific serine/threonine protein kinase"/>
    <property type="match status" value="1"/>
</dbReference>
<dbReference type="InterPro" id="IPR000719">
    <property type="entry name" value="Prot_kinase_dom"/>
</dbReference>
<dbReference type="GO" id="GO:0004674">
    <property type="term" value="F:protein serine/threonine kinase activity"/>
    <property type="evidence" value="ECO:0007669"/>
    <property type="project" value="UniProtKB-KW"/>
</dbReference>
<reference evidence="19" key="1">
    <citation type="submission" date="2023-03" db="EMBL/GenBank/DDBJ databases">
        <authorList>
            <person name="Steffen K."/>
            <person name="Cardenas P."/>
        </authorList>
    </citation>
    <scope>NUCLEOTIDE SEQUENCE</scope>
</reference>
<feature type="binding site" evidence="16">
    <location>
        <position position="121"/>
    </location>
    <ligand>
        <name>ATP</name>
        <dbReference type="ChEBI" id="CHEBI:30616"/>
    </ligand>
</feature>
<dbReference type="SMART" id="SM00220">
    <property type="entry name" value="S_TKc"/>
    <property type="match status" value="1"/>
</dbReference>
<evidence type="ECO:0000256" key="8">
    <source>
        <dbReference type="ARBA" id="ARBA00022679"/>
    </source>
</evidence>
<proteinExistence type="inferred from homology"/>
<organism evidence="19 20">
    <name type="scientific">Geodia barretti</name>
    <name type="common">Barrett's horny sponge</name>
    <dbReference type="NCBI Taxonomy" id="519541"/>
    <lineage>
        <taxon>Eukaryota</taxon>
        <taxon>Metazoa</taxon>
        <taxon>Porifera</taxon>
        <taxon>Demospongiae</taxon>
        <taxon>Heteroscleromorpha</taxon>
        <taxon>Tetractinellida</taxon>
        <taxon>Astrophorina</taxon>
        <taxon>Geodiidae</taxon>
        <taxon>Geodia</taxon>
    </lineage>
</organism>
<keyword evidence="10 16" id="KW-0547">Nucleotide-binding</keyword>
<evidence type="ECO:0000313" key="19">
    <source>
        <dbReference type="EMBL" id="CAI8049437.1"/>
    </source>
</evidence>
<evidence type="ECO:0000256" key="13">
    <source>
        <dbReference type="ARBA" id="ARBA00022842"/>
    </source>
</evidence>
<evidence type="ECO:0000313" key="20">
    <source>
        <dbReference type="Proteomes" id="UP001174909"/>
    </source>
</evidence>
<name>A0AA35XG09_GEOBA</name>
<dbReference type="PROSITE" id="PS50011">
    <property type="entry name" value="PROTEIN_KINASE_DOM"/>
    <property type="match status" value="1"/>
</dbReference>
<dbReference type="InterPro" id="IPR017441">
    <property type="entry name" value="Protein_kinase_ATP_BS"/>
</dbReference>
<dbReference type="InterPro" id="IPR017892">
    <property type="entry name" value="Pkinase_C"/>
</dbReference>
<keyword evidence="11 19" id="KW-0418">Kinase</keyword>
<dbReference type="PROSITE" id="PS00108">
    <property type="entry name" value="PROTEIN_KINASE_ST"/>
    <property type="match status" value="1"/>
</dbReference>
<evidence type="ECO:0000256" key="17">
    <source>
        <dbReference type="RuleBase" id="RU000304"/>
    </source>
</evidence>
<gene>
    <name evidence="19" type="ORF">GBAR_LOCUS27216</name>
</gene>
<sequence>MASSEGGQATTSSLYSTSTLESARKAKVSMETFYENLLIQDRDRSNRWKKLELSMEEMGLSAEEREEHRQIHAQKETQFLRLRRSRLGKKDFKCLKIIGRGAFGEVALVQKQDTGHVYAMKILRKADMLEKEQIAHARAERDILVEADNPWVVKMYYSFQDSVSLYLIMEFLPGGDMMTLLMKKDILSEDVTRFYIAETVLAIDSIHTLNFIHRDIKPDNLLLDAKGHIKLSDFGLCTGLKRGHRTDFYRDLNNVDLSDPRDSRRFAQAWKRNRRDRAYSTVGTPDYIAPEVFLQTGYTHLCDYWSLGVIMYEMLMGFPPFCSERPQDTYRKIMHWRQHLVFSPELPPTSRDSEALIRKLLCDVSDRIGTNVEEVKAHTFFKGTDWDHIRFGTERRQVAVVHWSHSHSRDRPAAIPVHVKHMADTSNFDDFEELSDQKKSFNEDSEEAQRDWVFQNYTFKRFEGLTQRGHLRL</sequence>
<dbReference type="PANTHER" id="PTHR22988">
    <property type="entry name" value="MYOTONIC DYSTROPHY S/T KINASE-RELATED"/>
    <property type="match status" value="1"/>
</dbReference>
<evidence type="ECO:0000256" key="1">
    <source>
        <dbReference type="ARBA" id="ARBA00001946"/>
    </source>
</evidence>
<dbReference type="FunFam" id="1.10.510.10:FF:000057">
    <property type="entry name" value="Non-specific serine/threonine protein kinase"/>
    <property type="match status" value="1"/>
</dbReference>
<dbReference type="GO" id="GO:0005524">
    <property type="term" value="F:ATP binding"/>
    <property type="evidence" value="ECO:0007669"/>
    <property type="project" value="UniProtKB-UniRule"/>
</dbReference>
<evidence type="ECO:0000256" key="14">
    <source>
        <dbReference type="ARBA" id="ARBA00047899"/>
    </source>
</evidence>
<evidence type="ECO:0000256" key="9">
    <source>
        <dbReference type="ARBA" id="ARBA00022723"/>
    </source>
</evidence>
<evidence type="ECO:0000256" key="11">
    <source>
        <dbReference type="ARBA" id="ARBA00022777"/>
    </source>
</evidence>
<dbReference type="Gene3D" id="1.10.510.10">
    <property type="entry name" value="Transferase(Phosphotransferase) domain 1"/>
    <property type="match status" value="2"/>
</dbReference>
<evidence type="ECO:0000256" key="4">
    <source>
        <dbReference type="ARBA" id="ARBA00012513"/>
    </source>
</evidence>
<evidence type="ECO:0000256" key="15">
    <source>
        <dbReference type="ARBA" id="ARBA00048679"/>
    </source>
</evidence>
<evidence type="ECO:0000256" key="10">
    <source>
        <dbReference type="ARBA" id="ARBA00022741"/>
    </source>
</evidence>
<dbReference type="EC" id="2.7.11.1" evidence="4"/>
<feature type="domain" description="Protein kinase" evidence="18">
    <location>
        <begin position="92"/>
        <end position="381"/>
    </location>
</feature>
<comment type="catalytic activity">
    <reaction evidence="15">
        <text>L-seryl-[protein] + ATP = O-phospho-L-seryl-[protein] + ADP + H(+)</text>
        <dbReference type="Rhea" id="RHEA:17989"/>
        <dbReference type="Rhea" id="RHEA-COMP:9863"/>
        <dbReference type="Rhea" id="RHEA-COMP:11604"/>
        <dbReference type="ChEBI" id="CHEBI:15378"/>
        <dbReference type="ChEBI" id="CHEBI:29999"/>
        <dbReference type="ChEBI" id="CHEBI:30616"/>
        <dbReference type="ChEBI" id="CHEBI:83421"/>
        <dbReference type="ChEBI" id="CHEBI:456216"/>
        <dbReference type="EC" id="2.7.11.1"/>
    </reaction>
</comment>
<evidence type="ECO:0000256" key="3">
    <source>
        <dbReference type="ARBA" id="ARBA00009903"/>
    </source>
</evidence>
<evidence type="ECO:0000256" key="6">
    <source>
        <dbReference type="ARBA" id="ARBA00022527"/>
    </source>
</evidence>
<dbReference type="EMBL" id="CASHTH010003791">
    <property type="protein sequence ID" value="CAI8049437.1"/>
    <property type="molecule type" value="Genomic_DNA"/>
</dbReference>
<evidence type="ECO:0000256" key="2">
    <source>
        <dbReference type="ARBA" id="ARBA00004496"/>
    </source>
</evidence>
<keyword evidence="20" id="KW-1185">Reference proteome</keyword>
<dbReference type="PANTHER" id="PTHR22988:SF76">
    <property type="entry name" value="CHROMOSOME UNDETERMINED SCAFFOLD_135, WHOLE GENOME SHOTGUN SEQUENCE"/>
    <property type="match status" value="1"/>
</dbReference>
<keyword evidence="7" id="KW-0597">Phosphoprotein</keyword>
<comment type="similarity">
    <text evidence="3">Belongs to the protein kinase superfamily. AGC Ser/Thr protein kinase family.</text>
</comment>
<comment type="caution">
    <text evidence="19">The sequence shown here is derived from an EMBL/GenBank/DDBJ whole genome shotgun (WGS) entry which is preliminary data.</text>
</comment>